<dbReference type="Pfam" id="PF11700">
    <property type="entry name" value="ATG22"/>
    <property type="match status" value="1"/>
</dbReference>
<evidence type="ECO:0000256" key="1">
    <source>
        <dbReference type="ARBA" id="ARBA00004128"/>
    </source>
</evidence>
<keyword evidence="8" id="KW-0029">Amino-acid transport</keyword>
<feature type="transmembrane region" description="Helical" evidence="8">
    <location>
        <begin position="514"/>
        <end position="535"/>
    </location>
</feature>
<feature type="transmembrane region" description="Helical" evidence="8">
    <location>
        <begin position="737"/>
        <end position="760"/>
    </location>
</feature>
<dbReference type="AlphaFoldDB" id="A0A9P4X0Z8"/>
<feature type="transmembrane region" description="Helical" evidence="8">
    <location>
        <begin position="423"/>
        <end position="441"/>
    </location>
</feature>
<proteinExistence type="inferred from homology"/>
<keyword evidence="6 8" id="KW-0072">Autophagy</keyword>
<comment type="caution">
    <text evidence="9">The sequence shown here is derived from an EMBL/GenBank/DDBJ whole genome shotgun (WGS) entry which is preliminary data.</text>
</comment>
<name>A0A9P4X0Z8_9PLEO</name>
<dbReference type="Gene3D" id="1.20.1250.20">
    <property type="entry name" value="MFS general substrate transporter like domains"/>
    <property type="match status" value="1"/>
</dbReference>
<feature type="transmembrane region" description="Helical" evidence="8">
    <location>
        <begin position="171"/>
        <end position="195"/>
    </location>
</feature>
<feature type="transmembrane region" description="Helical" evidence="8">
    <location>
        <begin position="641"/>
        <end position="660"/>
    </location>
</feature>
<keyword evidence="7 8" id="KW-0472">Membrane</keyword>
<dbReference type="InterPro" id="IPR036259">
    <property type="entry name" value="MFS_trans_sf"/>
</dbReference>
<dbReference type="InterPro" id="IPR024671">
    <property type="entry name" value="Atg22-like"/>
</dbReference>
<evidence type="ECO:0000256" key="2">
    <source>
        <dbReference type="ARBA" id="ARBA00006978"/>
    </source>
</evidence>
<keyword evidence="8" id="KW-0926">Vacuole</keyword>
<sequence>MAANSYYNSHSPAAHEQQQHLLAHASPLSGHFSQPPTPLKPLHFVSETDYHHSHNHFEKHDDLQYALHEDADLKSRIRRFRVVSRVFSFLISIGVLTPITMTLVKFLQTQNIYRTVTQPDGSTIYRTAWAHDSKTWPTYSYFGVALISTILNFATIFSYKFGVGRANTASYVASIFSWLDMLGNLGVWIAATAVYRDEKDKNGKSNDLWGWTCSPAAQLIQKDFAGEVNFSAYCNVQSASWKQSKRKGTSDRWRGYKKNSLRFESAVAFETHVRVESVVLLVFFQQPATSNPMASNDPGLAPLSAPAEDPVKGAVDIPTIDTETPVAPDQFDPQYETTRKEIWAYYSYYVGDNGLTLFNFGPTAFQNLMYQAAGDSEILHFFGRDRTINSIVLLCNGISFAIQIVVFLVLGSFADFGSWRPNILIVLSLIAFGIGFGWLGVHTQEDWHIGVGLYIVGLIAYQTTITFWTAAFPGLARNTKDLRMKADEFADGRITRAEYDFADMMKRNELSNTAFYVQSVFEIVILAVIVGIMFALHVNDSEANNNWGLSVLIAFATGVWILCAIPWFVLEKRRPGQDPGRTNIIVAGIKQLGYAMTQIWQLRQSLAYLVGYFLLGDSLNTTVTVIGTLQNEIVAYNSLQLTYLLILGIAAQAVGIGAFWQIQKRYGLSTKTMFMVIAVCIVLLDGWGMIGIWTQAFGFHKTWEVWVYQAFYGLLVCPWYSYSQTMISEVTPRGKEFLFFSLFSIVGKTSAFIGPLVSSAIIDDTGNNSSPFYFLFALSLVSCAWLYFFVDVEKSRIEQQDFLDKEKSIKAEVVRA</sequence>
<dbReference type="GO" id="GO:0006914">
    <property type="term" value="P:autophagy"/>
    <property type="evidence" value="ECO:0007669"/>
    <property type="project" value="UniProtKB-KW"/>
</dbReference>
<dbReference type="SUPFAM" id="SSF103473">
    <property type="entry name" value="MFS general substrate transporter"/>
    <property type="match status" value="1"/>
</dbReference>
<protein>
    <recommendedName>
        <fullName evidence="8">Autophagy-related protein</fullName>
    </recommendedName>
</protein>
<organism evidence="9 10">
    <name type="scientific">Didymella heteroderae</name>
    <dbReference type="NCBI Taxonomy" id="1769908"/>
    <lineage>
        <taxon>Eukaryota</taxon>
        <taxon>Fungi</taxon>
        <taxon>Dikarya</taxon>
        <taxon>Ascomycota</taxon>
        <taxon>Pezizomycotina</taxon>
        <taxon>Dothideomycetes</taxon>
        <taxon>Pleosporomycetidae</taxon>
        <taxon>Pleosporales</taxon>
        <taxon>Pleosporineae</taxon>
        <taxon>Didymellaceae</taxon>
        <taxon>Didymella</taxon>
    </lineage>
</organism>
<feature type="transmembrane region" description="Helical" evidence="8">
    <location>
        <begin position="453"/>
        <end position="475"/>
    </location>
</feature>
<evidence type="ECO:0000256" key="5">
    <source>
        <dbReference type="ARBA" id="ARBA00022989"/>
    </source>
</evidence>
<feature type="transmembrane region" description="Helical" evidence="8">
    <location>
        <begin position="82"/>
        <end position="104"/>
    </location>
</feature>
<evidence type="ECO:0000256" key="6">
    <source>
        <dbReference type="ARBA" id="ARBA00023006"/>
    </source>
</evidence>
<accession>A0A9P4X0Z8</accession>
<dbReference type="GO" id="GO:0006865">
    <property type="term" value="P:amino acid transport"/>
    <property type="evidence" value="ECO:0007669"/>
    <property type="project" value="UniProtKB-KW"/>
</dbReference>
<dbReference type="PANTHER" id="PTHR23519:SF5">
    <property type="entry name" value="AUTOPHAGY-RELATED PROTEIN"/>
    <property type="match status" value="1"/>
</dbReference>
<keyword evidence="4 8" id="KW-0812">Transmembrane</keyword>
<feature type="transmembrane region" description="Helical" evidence="8">
    <location>
        <begin position="772"/>
        <end position="790"/>
    </location>
</feature>
<evidence type="ECO:0000256" key="4">
    <source>
        <dbReference type="ARBA" id="ARBA00022692"/>
    </source>
</evidence>
<dbReference type="OrthoDB" id="42657at2759"/>
<reference evidence="9" key="1">
    <citation type="submission" date="2019-04" db="EMBL/GenBank/DDBJ databases">
        <title>Sequencing of skin fungus with MAO and IRED activity.</title>
        <authorList>
            <person name="Marsaioli A.J."/>
            <person name="Bonatto J.M.C."/>
            <person name="Reis Junior O."/>
        </authorList>
    </citation>
    <scope>NUCLEOTIDE SEQUENCE</scope>
    <source>
        <strain evidence="9">28M1</strain>
    </source>
</reference>
<evidence type="ECO:0000256" key="8">
    <source>
        <dbReference type="RuleBase" id="RU363073"/>
    </source>
</evidence>
<keyword evidence="5 8" id="KW-1133">Transmembrane helix</keyword>
<comment type="function">
    <text evidence="8">Vacuolar effluxer which mediate the efflux of amino acids resulting from autophagic degradation. The release of autophagic amino acids allows the maintenance of protein synthesis and viability during nitrogen starvation.</text>
</comment>
<dbReference type="Proteomes" id="UP000758155">
    <property type="component" value="Unassembled WGS sequence"/>
</dbReference>
<dbReference type="GO" id="GO:0005774">
    <property type="term" value="C:vacuolar membrane"/>
    <property type="evidence" value="ECO:0007669"/>
    <property type="project" value="UniProtKB-SubCell"/>
</dbReference>
<feature type="transmembrane region" description="Helical" evidence="8">
    <location>
        <begin position="391"/>
        <end position="411"/>
    </location>
</feature>
<evidence type="ECO:0000313" key="9">
    <source>
        <dbReference type="EMBL" id="KAF3047605.1"/>
    </source>
</evidence>
<keyword evidence="3 8" id="KW-0813">Transport</keyword>
<comment type="caution">
    <text evidence="8">Lacks conserved residue(s) required for the propagation of feature annotation.</text>
</comment>
<evidence type="ECO:0000256" key="7">
    <source>
        <dbReference type="ARBA" id="ARBA00023136"/>
    </source>
</evidence>
<feature type="transmembrane region" description="Helical" evidence="8">
    <location>
        <begin position="547"/>
        <end position="570"/>
    </location>
</feature>
<feature type="transmembrane region" description="Helical" evidence="8">
    <location>
        <begin position="606"/>
        <end position="629"/>
    </location>
</feature>
<dbReference type="InterPro" id="IPR050495">
    <property type="entry name" value="ATG22/LtaA_families"/>
</dbReference>
<comment type="subcellular location">
    <subcellularLocation>
        <location evidence="1 8">Vacuole membrane</location>
        <topology evidence="1 8">Multi-pass membrane protein</topology>
    </subcellularLocation>
</comment>
<dbReference type="PANTHER" id="PTHR23519">
    <property type="entry name" value="AUTOPHAGY-RELATED PROTEIN 22"/>
    <property type="match status" value="1"/>
</dbReference>
<feature type="transmembrane region" description="Helical" evidence="8">
    <location>
        <begin position="672"/>
        <end position="693"/>
    </location>
</feature>
<comment type="similarity">
    <text evidence="2 8">Belongs to the ATG22 family.</text>
</comment>
<feature type="transmembrane region" description="Helical" evidence="8">
    <location>
        <begin position="705"/>
        <end position="725"/>
    </location>
</feature>
<evidence type="ECO:0000256" key="3">
    <source>
        <dbReference type="ARBA" id="ARBA00022448"/>
    </source>
</evidence>
<evidence type="ECO:0000313" key="10">
    <source>
        <dbReference type="Proteomes" id="UP000758155"/>
    </source>
</evidence>
<dbReference type="EMBL" id="SWKV01000002">
    <property type="protein sequence ID" value="KAF3047605.1"/>
    <property type="molecule type" value="Genomic_DNA"/>
</dbReference>
<gene>
    <name evidence="9" type="ORF">E8E12_010777</name>
</gene>
<feature type="transmembrane region" description="Helical" evidence="8">
    <location>
        <begin position="139"/>
        <end position="159"/>
    </location>
</feature>
<keyword evidence="10" id="KW-1185">Reference proteome</keyword>